<sequence length="301" mass="34208">MLYCSNGALTVTCMDGAPGPGFDTFPRNAKHLRGHGYKTIAKMLEMPPGSVRNIVKYYRLHGHSVVPPRSGRKKITDPRQDRRIVRAVEVNRFISAARLAAEVQNDIGRKVSRWTIRSRIHAAGFNGRSARKKPYLSKKHRRARLANAKKYCDLSAGQWEDVLFTDEARVELHGTTGRYRHIIRSEVPITRQLNGLLATISFVQDNAPAHRAKLPKTCIKNLNLKDLGHPAQSPDLNPIENVWAEMECELNRSPATSLDDLKLKLKRIWFSPDDEYIRKCVRSMPKRLDAVKKELGGHTKY</sequence>
<dbReference type="InterPro" id="IPR036388">
    <property type="entry name" value="WH-like_DNA-bd_sf"/>
</dbReference>
<evidence type="ECO:0000313" key="4">
    <source>
        <dbReference type="Proteomes" id="UP001165121"/>
    </source>
</evidence>
<dbReference type="GO" id="GO:0006313">
    <property type="term" value="P:DNA transposition"/>
    <property type="evidence" value="ECO:0007669"/>
    <property type="project" value="InterPro"/>
</dbReference>
<feature type="domain" description="Tc1-like transposase DDE" evidence="2">
    <location>
        <begin position="199"/>
        <end position="262"/>
    </location>
</feature>
<feature type="domain" description="Transposase Tc1-like" evidence="1">
    <location>
        <begin position="81"/>
        <end position="152"/>
    </location>
</feature>
<dbReference type="InterPro" id="IPR002492">
    <property type="entry name" value="Transposase_Tc1-like"/>
</dbReference>
<accession>A0A9W6XA37</accession>
<dbReference type="SUPFAM" id="SSF46689">
    <property type="entry name" value="Homeodomain-like"/>
    <property type="match status" value="1"/>
</dbReference>
<keyword evidence="4" id="KW-1185">Reference proteome</keyword>
<dbReference type="EMBL" id="BSXT01000826">
    <property type="protein sequence ID" value="GMF34619.1"/>
    <property type="molecule type" value="Genomic_DNA"/>
</dbReference>
<dbReference type="OrthoDB" id="115694at2759"/>
<dbReference type="PANTHER" id="PTHR46068">
    <property type="entry name" value="PROTEIN CBG27172"/>
    <property type="match status" value="1"/>
</dbReference>
<dbReference type="GO" id="GO:0015074">
    <property type="term" value="P:DNA integration"/>
    <property type="evidence" value="ECO:0007669"/>
    <property type="project" value="InterPro"/>
</dbReference>
<dbReference type="PANTHER" id="PTHR46068:SF1">
    <property type="entry name" value="TRANSPOSASE IS30-LIKE HTH DOMAIN-CONTAINING PROTEIN"/>
    <property type="match status" value="1"/>
</dbReference>
<name>A0A9W6XA37_9STRA</name>
<evidence type="ECO:0000259" key="1">
    <source>
        <dbReference type="Pfam" id="PF01498"/>
    </source>
</evidence>
<organism evidence="3 4">
    <name type="scientific">Phytophthora fragariaefolia</name>
    <dbReference type="NCBI Taxonomy" id="1490495"/>
    <lineage>
        <taxon>Eukaryota</taxon>
        <taxon>Sar</taxon>
        <taxon>Stramenopiles</taxon>
        <taxon>Oomycota</taxon>
        <taxon>Peronosporomycetes</taxon>
        <taxon>Peronosporales</taxon>
        <taxon>Peronosporaceae</taxon>
        <taxon>Phytophthora</taxon>
    </lineage>
</organism>
<dbReference type="InterPro" id="IPR038717">
    <property type="entry name" value="Tc1-like_DDE_dom"/>
</dbReference>
<evidence type="ECO:0000259" key="2">
    <source>
        <dbReference type="Pfam" id="PF13358"/>
    </source>
</evidence>
<comment type="caution">
    <text evidence="3">The sequence shown here is derived from an EMBL/GenBank/DDBJ whole genome shotgun (WGS) entry which is preliminary data.</text>
</comment>
<dbReference type="Pfam" id="PF13358">
    <property type="entry name" value="DDE_3"/>
    <property type="match status" value="1"/>
</dbReference>
<evidence type="ECO:0000313" key="3">
    <source>
        <dbReference type="EMBL" id="GMF34619.1"/>
    </source>
</evidence>
<dbReference type="GO" id="GO:0003677">
    <property type="term" value="F:DNA binding"/>
    <property type="evidence" value="ECO:0007669"/>
    <property type="project" value="InterPro"/>
</dbReference>
<gene>
    <name evidence="3" type="ORF">Pfra01_000893200</name>
</gene>
<dbReference type="Gene3D" id="1.10.10.10">
    <property type="entry name" value="Winged helix-like DNA-binding domain superfamily/Winged helix DNA-binding domain"/>
    <property type="match status" value="1"/>
</dbReference>
<reference evidence="3" key="1">
    <citation type="submission" date="2023-04" db="EMBL/GenBank/DDBJ databases">
        <title>Phytophthora fragariaefolia NBRC 109709.</title>
        <authorList>
            <person name="Ichikawa N."/>
            <person name="Sato H."/>
            <person name="Tonouchi N."/>
        </authorList>
    </citation>
    <scope>NUCLEOTIDE SEQUENCE</scope>
    <source>
        <strain evidence="3">NBRC 109709</strain>
    </source>
</reference>
<dbReference type="Gene3D" id="3.30.420.10">
    <property type="entry name" value="Ribonuclease H-like superfamily/Ribonuclease H"/>
    <property type="match status" value="1"/>
</dbReference>
<dbReference type="InterPro" id="IPR009057">
    <property type="entry name" value="Homeodomain-like_sf"/>
</dbReference>
<dbReference type="Proteomes" id="UP001165121">
    <property type="component" value="Unassembled WGS sequence"/>
</dbReference>
<protein>
    <submittedName>
        <fullName evidence="3">Unnamed protein product</fullName>
    </submittedName>
</protein>
<proteinExistence type="predicted"/>
<dbReference type="Pfam" id="PF01498">
    <property type="entry name" value="HTH_Tnp_Tc3_2"/>
    <property type="match status" value="1"/>
</dbReference>
<dbReference type="InterPro" id="IPR036397">
    <property type="entry name" value="RNaseH_sf"/>
</dbReference>
<dbReference type="AlphaFoldDB" id="A0A9W6XA37"/>